<organism evidence="1 2">
    <name type="scientific">Catharanthus roseus</name>
    <name type="common">Madagascar periwinkle</name>
    <name type="synonym">Vinca rosea</name>
    <dbReference type="NCBI Taxonomy" id="4058"/>
    <lineage>
        <taxon>Eukaryota</taxon>
        <taxon>Viridiplantae</taxon>
        <taxon>Streptophyta</taxon>
        <taxon>Embryophyta</taxon>
        <taxon>Tracheophyta</taxon>
        <taxon>Spermatophyta</taxon>
        <taxon>Magnoliopsida</taxon>
        <taxon>eudicotyledons</taxon>
        <taxon>Gunneridae</taxon>
        <taxon>Pentapetalae</taxon>
        <taxon>asterids</taxon>
        <taxon>lamiids</taxon>
        <taxon>Gentianales</taxon>
        <taxon>Apocynaceae</taxon>
        <taxon>Rauvolfioideae</taxon>
        <taxon>Vinceae</taxon>
        <taxon>Catharanthinae</taxon>
        <taxon>Catharanthus</taxon>
    </lineage>
</organism>
<accession>A0ACC0BBJ5</accession>
<proteinExistence type="predicted"/>
<dbReference type="EMBL" id="CM044704">
    <property type="protein sequence ID" value="KAI5669988.1"/>
    <property type="molecule type" value="Genomic_DNA"/>
</dbReference>
<gene>
    <name evidence="1" type="ORF">M9H77_19841</name>
</gene>
<protein>
    <submittedName>
        <fullName evidence="1">Uncharacterized protein</fullName>
    </submittedName>
</protein>
<comment type="caution">
    <text evidence="1">The sequence shown here is derived from an EMBL/GenBank/DDBJ whole genome shotgun (WGS) entry which is preliminary data.</text>
</comment>
<evidence type="ECO:0000313" key="2">
    <source>
        <dbReference type="Proteomes" id="UP001060085"/>
    </source>
</evidence>
<dbReference type="Proteomes" id="UP001060085">
    <property type="component" value="Linkage Group LG04"/>
</dbReference>
<name>A0ACC0BBJ5_CATRO</name>
<reference evidence="2" key="1">
    <citation type="journal article" date="2023" name="Nat. Plants">
        <title>Single-cell RNA sequencing provides a high-resolution roadmap for understanding the multicellular compartmentation of specialized metabolism.</title>
        <authorList>
            <person name="Sun S."/>
            <person name="Shen X."/>
            <person name="Li Y."/>
            <person name="Li Y."/>
            <person name="Wang S."/>
            <person name="Li R."/>
            <person name="Zhang H."/>
            <person name="Shen G."/>
            <person name="Guo B."/>
            <person name="Wei J."/>
            <person name="Xu J."/>
            <person name="St-Pierre B."/>
            <person name="Chen S."/>
            <person name="Sun C."/>
        </authorList>
    </citation>
    <scope>NUCLEOTIDE SEQUENCE [LARGE SCALE GENOMIC DNA]</scope>
</reference>
<keyword evidence="2" id="KW-1185">Reference proteome</keyword>
<sequence>MFDWEDEFIIESYRVPWLIWVQLLVTILLVVVLVFGFGFFASDLSNNPNCNSASSSSSSFSSNRSQSKNPLQKVGSCSDGSKVERNETIQRETDPSTSKGIVEEDCLEIDESSAKDIALFRLFGRADHPCKYLGFATQAFLKCLGLGYSCESSRKNKHGKRD</sequence>
<evidence type="ECO:0000313" key="1">
    <source>
        <dbReference type="EMBL" id="KAI5669988.1"/>
    </source>
</evidence>